<dbReference type="OrthoDB" id="9772423at2"/>
<dbReference type="FunFam" id="3.40.50.880:FF:000004">
    <property type="entry name" value="Homoserine O-succinyltransferase"/>
    <property type="match status" value="1"/>
</dbReference>
<dbReference type="GO" id="GO:0004414">
    <property type="term" value="F:homoserine O-acetyltransferase activity"/>
    <property type="evidence" value="ECO:0007669"/>
    <property type="project" value="UniProtKB-EC"/>
</dbReference>
<evidence type="ECO:0000256" key="8">
    <source>
        <dbReference type="HAMAP-Rule" id="MF_00295"/>
    </source>
</evidence>
<feature type="site" description="Important for substrate specificity" evidence="8">
    <location>
        <position position="192"/>
    </location>
</feature>
<dbReference type="CDD" id="cd03131">
    <property type="entry name" value="GATase1_HTS"/>
    <property type="match status" value="1"/>
</dbReference>
<feature type="site" description="Important for acyl-CoA specificity" evidence="8">
    <location>
        <position position="111"/>
    </location>
</feature>
<comment type="caution">
    <text evidence="8">Lacks conserved residue(s) required for the propagation of feature annotation.</text>
</comment>
<dbReference type="PIRSF" id="PIRSF000450">
    <property type="entry name" value="H_ser_succinyltr"/>
    <property type="match status" value="1"/>
</dbReference>
<dbReference type="GO" id="GO:0008899">
    <property type="term" value="F:homoserine O-succinyltransferase activity"/>
    <property type="evidence" value="ECO:0007669"/>
    <property type="project" value="UniProtKB-UniRule"/>
</dbReference>
<dbReference type="InterPro" id="IPR029062">
    <property type="entry name" value="Class_I_gatase-like"/>
</dbReference>
<evidence type="ECO:0000256" key="4">
    <source>
        <dbReference type="ARBA" id="ARBA00022679"/>
    </source>
</evidence>
<name>A0A0E4GBR0_9FIRM</name>
<evidence type="ECO:0000256" key="1">
    <source>
        <dbReference type="ARBA" id="ARBA00004496"/>
    </source>
</evidence>
<feature type="binding site" evidence="8">
    <location>
        <position position="192"/>
    </location>
    <ligand>
        <name>substrate</name>
    </ligand>
</feature>
<dbReference type="GO" id="GO:0019281">
    <property type="term" value="P:L-methionine biosynthetic process from homoserine via O-succinyl-L-homoserine and cystathionine"/>
    <property type="evidence" value="ECO:0007669"/>
    <property type="project" value="InterPro"/>
</dbReference>
<evidence type="ECO:0000256" key="5">
    <source>
        <dbReference type="ARBA" id="ARBA00023167"/>
    </source>
</evidence>
<evidence type="ECO:0000256" key="7">
    <source>
        <dbReference type="ARBA" id="ARBA00049043"/>
    </source>
</evidence>
<dbReference type="RefSeq" id="WP_046497043.1">
    <property type="nucleotide sequence ID" value="NZ_CGIH01000026.1"/>
</dbReference>
<evidence type="ECO:0000313" key="10">
    <source>
        <dbReference type="EMBL" id="CFX55337.1"/>
    </source>
</evidence>
<keyword evidence="5 8" id="KW-0486">Methionine biosynthesis</keyword>
<gene>
    <name evidence="8" type="primary">metAA</name>
    <name evidence="10" type="ORF">1431</name>
</gene>
<sequence length="305" mass="35277">MPINIPNDLPAADILSKENIFIMHEKRALHQDIRPLRIVILNLMPLKIATETQLLRLLGNSPLQVDIVLLHPQSHAARNTPEDHLARFYTTFSAIKGQNFDGMIITGAPIEHLEFDKWSYWEELKAIMDWSLHHVYSTFHICVGAQAGLYHHYGVKKYILERKMFGVYPHTVNKSHVKLLRGFDDVFYAPHSRHAEIRKADIERIPDLEILSESAEAGVYIVIRKDGRQIFVTGHSEYDPLTLKNEYDRDISRGLNTAVPCGYFPHDNPALPPVVKWRSHANLLFSNWLNYYVYQETPYDLDELT</sequence>
<comment type="function">
    <text evidence="8">Transfers an acetyl group from acetyl-CoA to L-homoserine, forming acetyl-L-homoserine.</text>
</comment>
<dbReference type="Gene3D" id="3.40.50.880">
    <property type="match status" value="1"/>
</dbReference>
<keyword evidence="3 8" id="KW-0028">Amino-acid biosynthesis</keyword>
<feature type="binding site" evidence="8">
    <location>
        <position position="249"/>
    </location>
    <ligand>
        <name>substrate</name>
    </ligand>
</feature>
<dbReference type="InterPro" id="IPR033752">
    <property type="entry name" value="MetA_family"/>
</dbReference>
<comment type="catalytic activity">
    <reaction evidence="7 8">
        <text>L-homoserine + acetyl-CoA = O-acetyl-L-homoserine + CoA</text>
        <dbReference type="Rhea" id="RHEA:13701"/>
        <dbReference type="ChEBI" id="CHEBI:57287"/>
        <dbReference type="ChEBI" id="CHEBI:57288"/>
        <dbReference type="ChEBI" id="CHEBI:57476"/>
        <dbReference type="ChEBI" id="CHEBI:57716"/>
        <dbReference type="EC" id="2.3.1.31"/>
    </reaction>
</comment>
<dbReference type="STRING" id="690567.1431"/>
<accession>A0A0E4GBR0</accession>
<keyword evidence="2 8" id="KW-0963">Cytoplasm</keyword>
<dbReference type="GO" id="GO:0005737">
    <property type="term" value="C:cytoplasm"/>
    <property type="evidence" value="ECO:0007669"/>
    <property type="project" value="UniProtKB-SubCell"/>
</dbReference>
<keyword evidence="6 8" id="KW-0012">Acyltransferase</keyword>
<protein>
    <recommendedName>
        <fullName evidence="8">Homoserine O-acetyltransferase</fullName>
        <shortName evidence="8">HAT</shortName>
        <ecNumber evidence="8">2.3.1.31</ecNumber>
    </recommendedName>
    <alternativeName>
        <fullName evidence="8">Homoserine transacetylase</fullName>
        <shortName evidence="8">HTA</shortName>
    </alternativeName>
</protein>
<proteinExistence type="inferred from homology"/>
<dbReference type="NCBIfam" id="TIGR01001">
    <property type="entry name" value="metA"/>
    <property type="match status" value="1"/>
</dbReference>
<dbReference type="PANTHER" id="PTHR20919:SF0">
    <property type="entry name" value="HOMOSERINE O-SUCCINYLTRANSFERASE"/>
    <property type="match status" value="1"/>
</dbReference>
<dbReference type="Pfam" id="PF04204">
    <property type="entry name" value="HTS"/>
    <property type="match status" value="1"/>
</dbReference>
<dbReference type="EC" id="2.3.1.31" evidence="8"/>
<keyword evidence="11" id="KW-1185">Reference proteome</keyword>
<feature type="active site" description="Acyl-thioester intermediate" evidence="8 9">
    <location>
        <position position="142"/>
    </location>
</feature>
<comment type="similarity">
    <text evidence="8">Belongs to the MetA family.</text>
</comment>
<comment type="pathway">
    <text evidence="8">Amino-acid biosynthesis; L-methionine biosynthesis via de novo pathway; O-acetyl-L-homoserine from L-homoserine: step 1/1.</text>
</comment>
<dbReference type="PANTHER" id="PTHR20919">
    <property type="entry name" value="HOMOSERINE O-SUCCINYLTRANSFERASE"/>
    <property type="match status" value="1"/>
</dbReference>
<dbReference type="Proteomes" id="UP000045545">
    <property type="component" value="Unassembled WGS sequence"/>
</dbReference>
<feature type="active site" evidence="8">
    <location>
        <position position="237"/>
    </location>
</feature>
<dbReference type="InterPro" id="IPR005697">
    <property type="entry name" value="HST_MetA"/>
</dbReference>
<evidence type="ECO:0000256" key="9">
    <source>
        <dbReference type="PIRSR" id="PIRSR000450-1"/>
    </source>
</evidence>
<organism evidence="10 11">
    <name type="scientific">Syntrophomonas zehnderi OL-4</name>
    <dbReference type="NCBI Taxonomy" id="690567"/>
    <lineage>
        <taxon>Bacteria</taxon>
        <taxon>Bacillati</taxon>
        <taxon>Bacillota</taxon>
        <taxon>Clostridia</taxon>
        <taxon>Eubacteriales</taxon>
        <taxon>Syntrophomonadaceae</taxon>
        <taxon>Syntrophomonas</taxon>
    </lineage>
</organism>
<dbReference type="SUPFAM" id="SSF52317">
    <property type="entry name" value="Class I glutamine amidotransferase-like"/>
    <property type="match status" value="1"/>
</dbReference>
<evidence type="ECO:0000256" key="2">
    <source>
        <dbReference type="ARBA" id="ARBA00022490"/>
    </source>
</evidence>
<dbReference type="EMBL" id="CGIH01000026">
    <property type="protein sequence ID" value="CFX55337.1"/>
    <property type="molecule type" value="Genomic_DNA"/>
</dbReference>
<dbReference type="AlphaFoldDB" id="A0A0E4GBR0"/>
<dbReference type="UniPathway" id="UPA00051">
    <property type="reaction ID" value="UER00074"/>
</dbReference>
<dbReference type="HAMAP" id="MF_00295">
    <property type="entry name" value="MetA_acyltransf"/>
    <property type="match status" value="1"/>
</dbReference>
<evidence type="ECO:0000313" key="11">
    <source>
        <dbReference type="Proteomes" id="UP000045545"/>
    </source>
</evidence>
<feature type="binding site" evidence="8">
    <location>
        <position position="163"/>
    </location>
    <ligand>
        <name>substrate</name>
    </ligand>
</feature>
<feature type="active site" description="Proton acceptor" evidence="8">
    <location>
        <position position="235"/>
    </location>
</feature>
<reference evidence="10 11" key="1">
    <citation type="submission" date="2015-03" db="EMBL/GenBank/DDBJ databases">
        <authorList>
            <person name="Murphy D."/>
        </authorList>
    </citation>
    <scope>NUCLEOTIDE SEQUENCE [LARGE SCALE GENOMIC DNA]</scope>
    <source>
        <strain evidence="10 11">OL-4</strain>
    </source>
</reference>
<keyword evidence="4 8" id="KW-0808">Transferase</keyword>
<evidence type="ECO:0000256" key="6">
    <source>
        <dbReference type="ARBA" id="ARBA00023315"/>
    </source>
</evidence>
<comment type="subcellular location">
    <subcellularLocation>
        <location evidence="1 8">Cytoplasm</location>
    </subcellularLocation>
</comment>
<evidence type="ECO:0000256" key="3">
    <source>
        <dbReference type="ARBA" id="ARBA00022605"/>
    </source>
</evidence>